<organism evidence="3 4">
    <name type="scientific">Clostridium beijerinckii</name>
    <name type="common">Clostridium MP</name>
    <dbReference type="NCBI Taxonomy" id="1520"/>
    <lineage>
        <taxon>Bacteria</taxon>
        <taxon>Bacillati</taxon>
        <taxon>Bacillota</taxon>
        <taxon>Clostridia</taxon>
        <taxon>Eubacteriales</taxon>
        <taxon>Clostridiaceae</taxon>
        <taxon>Clostridium</taxon>
    </lineage>
</organism>
<accession>A0AAX0AX00</accession>
<sequence>MQISCVVFNVILLFVLTVCLVLISIYPIVVLLPVILIYSYKSIQPINFIGHPHLKRMLCPDGFVGHPLRKDFKVDKLR</sequence>
<keyword evidence="1" id="KW-0812">Transmembrane</keyword>
<reference evidence="3" key="1">
    <citation type="submission" date="2020-05" db="EMBL/GenBank/DDBJ databases">
        <authorList>
            <person name="Brown S."/>
            <person name="Huntemann M."/>
            <person name="Clum A."/>
            <person name="Spunde A."/>
            <person name="Palaniappan K."/>
            <person name="Ritter S."/>
            <person name="Mikhailova N."/>
            <person name="Chen I.-M."/>
            <person name="Stamatis D."/>
            <person name="Reddy T."/>
            <person name="O'Malley R."/>
            <person name="Daum C."/>
            <person name="Shapiro N."/>
            <person name="Ivanova N."/>
            <person name="Kyrpides N."/>
            <person name="Woyke T."/>
        </authorList>
    </citation>
    <scope>NUCLEOTIDE SEQUENCE</scope>
    <source>
        <strain evidence="3">DJ080</strain>
    </source>
</reference>
<gene>
    <name evidence="3" type="ORF">B0H41_001157</name>
</gene>
<evidence type="ECO:0000256" key="1">
    <source>
        <dbReference type="SAM" id="Phobius"/>
    </source>
</evidence>
<dbReference type="EMBL" id="JABSWW010000001">
    <property type="protein sequence ID" value="NRT87478.1"/>
    <property type="molecule type" value="Genomic_DNA"/>
</dbReference>
<protein>
    <submittedName>
        <fullName evidence="3">Uncharacterized protein YqhQ</fullName>
    </submittedName>
</protein>
<name>A0AAX0AX00_CLOBE</name>
<evidence type="ECO:0000259" key="2">
    <source>
        <dbReference type="Pfam" id="PF00329"/>
    </source>
</evidence>
<reference evidence="3" key="2">
    <citation type="journal article" date="2022" name="Nat. Biotechnol.">
        <title>Carbon-negative production of acetone and isopropanol by gas fermentation at industrial pilot scale.</title>
        <authorList>
            <person name="Liew F.E."/>
            <person name="Nogle R."/>
            <person name="Abdalla T."/>
            <person name="Rasor B.J."/>
            <person name="Canter C."/>
            <person name="Jensen R.O."/>
            <person name="Wang L."/>
            <person name="Strutz J."/>
            <person name="Chirania P."/>
            <person name="De Tissera S."/>
            <person name="Mueller A.P."/>
            <person name="Ruan Z."/>
            <person name="Gao A."/>
            <person name="Tran L."/>
            <person name="Engle N.L."/>
            <person name="Bromley J.C."/>
            <person name="Daniell J."/>
            <person name="Conrado R."/>
            <person name="Tschaplinski T.J."/>
            <person name="Giannone R.J."/>
            <person name="Hettich R.L."/>
            <person name="Karim A.S."/>
            <person name="Simpson S.D."/>
            <person name="Brown S.D."/>
            <person name="Leang C."/>
            <person name="Jewett M.C."/>
            <person name="Kopke M."/>
        </authorList>
    </citation>
    <scope>NUCLEOTIDE SEQUENCE</scope>
    <source>
        <strain evidence="3">DJ080</strain>
    </source>
</reference>
<dbReference type="InterPro" id="IPR037232">
    <property type="entry name" value="NADH_quin_OxRdtase_su_C/D-like"/>
</dbReference>
<dbReference type="Pfam" id="PF00329">
    <property type="entry name" value="Complex1_30kDa"/>
    <property type="match status" value="1"/>
</dbReference>
<comment type="caution">
    <text evidence="3">The sequence shown here is derived from an EMBL/GenBank/DDBJ whole genome shotgun (WGS) entry which is preliminary data.</text>
</comment>
<feature type="transmembrane region" description="Helical" evidence="1">
    <location>
        <begin position="6"/>
        <end position="38"/>
    </location>
</feature>
<proteinExistence type="predicted"/>
<dbReference type="AlphaFoldDB" id="A0AAX0AX00"/>
<dbReference type="GO" id="GO:0008137">
    <property type="term" value="F:NADH dehydrogenase (ubiquinone) activity"/>
    <property type="evidence" value="ECO:0007669"/>
    <property type="project" value="InterPro"/>
</dbReference>
<evidence type="ECO:0000313" key="3">
    <source>
        <dbReference type="EMBL" id="NRT87478.1"/>
    </source>
</evidence>
<feature type="domain" description="NADH:ubiquinone oxidoreductase 30kDa subunit" evidence="2">
    <location>
        <begin position="46"/>
        <end position="76"/>
    </location>
</feature>
<dbReference type="Proteomes" id="UP001193748">
    <property type="component" value="Unassembled WGS sequence"/>
</dbReference>
<dbReference type="InterPro" id="IPR001268">
    <property type="entry name" value="NADH_UbQ_OxRdtase_30kDa_su"/>
</dbReference>
<evidence type="ECO:0000313" key="4">
    <source>
        <dbReference type="Proteomes" id="UP001193748"/>
    </source>
</evidence>
<keyword evidence="1" id="KW-1133">Transmembrane helix</keyword>
<keyword evidence="1" id="KW-0472">Membrane</keyword>
<dbReference type="SUPFAM" id="SSF143243">
    <property type="entry name" value="Nqo5-like"/>
    <property type="match status" value="1"/>
</dbReference>